<evidence type="ECO:0000256" key="3">
    <source>
        <dbReference type="ARBA" id="ARBA00023274"/>
    </source>
</evidence>
<evidence type="ECO:0000256" key="5">
    <source>
        <dbReference type="RuleBase" id="RU003626"/>
    </source>
</evidence>
<dbReference type="PANTHER" id="PTHR11760:SF19">
    <property type="entry name" value="SMALL RIBOSOMAL SUBUNIT PROTEIN US3C"/>
    <property type="match status" value="1"/>
</dbReference>
<dbReference type="GO" id="GO:0003735">
    <property type="term" value="F:structural constituent of ribosome"/>
    <property type="evidence" value="ECO:0007669"/>
    <property type="project" value="InterPro"/>
</dbReference>
<dbReference type="InterPro" id="IPR001351">
    <property type="entry name" value="Ribosomal_uS3_C"/>
</dbReference>
<dbReference type="SUPFAM" id="SSF54821">
    <property type="entry name" value="Ribosomal protein S3 C-terminal domain"/>
    <property type="match status" value="1"/>
</dbReference>
<evidence type="ECO:0000259" key="6">
    <source>
        <dbReference type="Pfam" id="PF00189"/>
    </source>
</evidence>
<dbReference type="AlphaFoldDB" id="A0A6H0EWY3"/>
<evidence type="ECO:0000313" key="7">
    <source>
        <dbReference type="EMBL" id="QIT06828.1"/>
    </source>
</evidence>
<dbReference type="InterPro" id="IPR018280">
    <property type="entry name" value="Ribosomal_uS3_CS"/>
</dbReference>
<gene>
    <name evidence="7" type="primary">rps3</name>
</gene>
<proteinExistence type="inferred from homology"/>
<keyword evidence="2 4" id="KW-0689">Ribosomal protein</keyword>
<protein>
    <recommendedName>
        <fullName evidence="5">30S ribosomal protein S3, chloroplastic</fullName>
    </recommendedName>
</protein>
<dbReference type="InterPro" id="IPR057258">
    <property type="entry name" value="Ribosomal_uS3"/>
</dbReference>
<accession>A0A6H0EWY3</accession>
<dbReference type="InterPro" id="IPR036419">
    <property type="entry name" value="Ribosomal_S3_C_sf"/>
</dbReference>
<dbReference type="InterPro" id="IPR005704">
    <property type="entry name" value="Ribosomal_uS3_bac-typ"/>
</dbReference>
<dbReference type="NCBIfam" id="TIGR01009">
    <property type="entry name" value="rpsC_bact"/>
    <property type="match status" value="1"/>
</dbReference>
<name>A0A6H0EWY3_9POAL</name>
<comment type="subcellular location">
    <subcellularLocation>
        <location evidence="5">Plastid</location>
        <location evidence="5">Chloroplast</location>
    </subcellularLocation>
</comment>
<reference evidence="7" key="1">
    <citation type="journal article" date="2019" name="Mitochondrial DNA Part B Resour">
        <title>The complete chloroplast genome of brown flatsedge, Cyperus fuscus (Cyperaceae).</title>
        <authorList>
            <person name="Ma L."/>
            <person name="Xu W."/>
            <person name="Ma L."/>
        </authorList>
    </citation>
    <scope>NUCLEOTIDE SEQUENCE</scope>
</reference>
<keyword evidence="5 7" id="KW-0150">Chloroplast</keyword>
<dbReference type="PANTHER" id="PTHR11760">
    <property type="entry name" value="30S/40S RIBOSOMAL PROTEIN S3"/>
    <property type="match status" value="1"/>
</dbReference>
<dbReference type="GO" id="GO:0006412">
    <property type="term" value="P:translation"/>
    <property type="evidence" value="ECO:0007669"/>
    <property type="project" value="InterPro"/>
</dbReference>
<feature type="domain" description="Small ribosomal subunit protein uS3 C-terminal" evidence="6">
    <location>
        <begin position="132"/>
        <end position="214"/>
    </location>
</feature>
<organism evidence="7">
    <name type="scientific">Cyperus fuscus</name>
    <dbReference type="NCBI Taxonomy" id="529431"/>
    <lineage>
        <taxon>Eukaryota</taxon>
        <taxon>Viridiplantae</taxon>
        <taxon>Streptophyta</taxon>
        <taxon>Embryophyta</taxon>
        <taxon>Tracheophyta</taxon>
        <taxon>Spermatophyta</taxon>
        <taxon>Magnoliopsida</taxon>
        <taxon>Liliopsida</taxon>
        <taxon>Poales</taxon>
        <taxon>Cyperaceae</taxon>
        <taxon>Cyperoideae</taxon>
        <taxon>Cypereae</taxon>
        <taxon>Cyperus</taxon>
        <taxon>C3 Cyperus</taxon>
        <taxon>Cyperus sect. Fusci</taxon>
    </lineage>
</organism>
<keyword evidence="3 4" id="KW-0687">Ribonucleoprotein</keyword>
<dbReference type="PROSITE" id="PS00548">
    <property type="entry name" value="RIBOSOMAL_S3"/>
    <property type="match status" value="1"/>
</dbReference>
<dbReference type="GO" id="GO:0022627">
    <property type="term" value="C:cytosolic small ribosomal subunit"/>
    <property type="evidence" value="ECO:0007669"/>
    <property type="project" value="TreeGrafter"/>
</dbReference>
<evidence type="ECO:0000256" key="1">
    <source>
        <dbReference type="ARBA" id="ARBA00010761"/>
    </source>
</evidence>
<dbReference type="EMBL" id="MK431855">
    <property type="protein sequence ID" value="QIT06828.1"/>
    <property type="molecule type" value="Genomic_DNA"/>
</dbReference>
<evidence type="ECO:0000256" key="4">
    <source>
        <dbReference type="RuleBase" id="RU003624"/>
    </source>
</evidence>
<dbReference type="Gene3D" id="3.30.1140.32">
    <property type="entry name" value="Ribosomal protein S3, C-terminal domain"/>
    <property type="match status" value="1"/>
</dbReference>
<comment type="subunit">
    <text evidence="5">Part of the 30S ribosomal subunit.</text>
</comment>
<dbReference type="Pfam" id="PF00189">
    <property type="entry name" value="Ribosomal_S3_C"/>
    <property type="match status" value="1"/>
</dbReference>
<reference evidence="7" key="2">
    <citation type="submission" date="2019-01" db="EMBL/GenBank/DDBJ databases">
        <authorList>
            <person name="Zhu Z."/>
        </authorList>
    </citation>
    <scope>NUCLEOTIDE SEQUENCE</scope>
</reference>
<keyword evidence="5 7" id="KW-0934">Plastid</keyword>
<dbReference type="GO" id="GO:0009507">
    <property type="term" value="C:chloroplast"/>
    <property type="evidence" value="ECO:0007669"/>
    <property type="project" value="UniProtKB-SubCell"/>
</dbReference>
<geneLocation type="chloroplast" evidence="7"/>
<evidence type="ECO:0000256" key="2">
    <source>
        <dbReference type="ARBA" id="ARBA00022980"/>
    </source>
</evidence>
<sequence>MEDQKIRNFFKNYVQYRIKKYVQIVTKKYLQQTKQKNRKQKNKNSRIPPLGFEGIVRIEIQKQGIKTQKTFIRIIIYSGFVPKFLLKGKIKKNFQRNIKKQEFYYINPRKIRIELKKAQRPYSQPNLLAEFIALQLKNRVPFRKTMKQAIDLARQTDTKGIKLKLAGRINGKDIARKEGKKRGKLPLQRISAKIDYCSYTIQTIYGVLGLKIWIFRK</sequence>
<comment type="similarity">
    <text evidence="1 4">Belongs to the universal ribosomal protein uS3 family.</text>
</comment>